<feature type="region of interest" description="Disordered" evidence="1">
    <location>
        <begin position="1"/>
        <end position="55"/>
    </location>
</feature>
<evidence type="ECO:0000313" key="3">
    <source>
        <dbReference type="Proteomes" id="UP000486351"/>
    </source>
</evidence>
<dbReference type="Proteomes" id="UP000486351">
    <property type="component" value="Unassembled WGS sequence"/>
</dbReference>
<feature type="compositionally biased region" description="Basic residues" evidence="1">
    <location>
        <begin position="108"/>
        <end position="127"/>
    </location>
</feature>
<gene>
    <name evidence="2" type="ORF">PF008_g26765</name>
</gene>
<protein>
    <submittedName>
        <fullName evidence="2">Uncharacterized protein</fullName>
    </submittedName>
</protein>
<feature type="compositionally biased region" description="Acidic residues" evidence="1">
    <location>
        <begin position="36"/>
        <end position="50"/>
    </location>
</feature>
<dbReference type="EMBL" id="QXFY01003348">
    <property type="protein sequence ID" value="KAE9286039.1"/>
    <property type="molecule type" value="Genomic_DNA"/>
</dbReference>
<evidence type="ECO:0000256" key="1">
    <source>
        <dbReference type="SAM" id="MobiDB-lite"/>
    </source>
</evidence>
<feature type="region of interest" description="Disordered" evidence="1">
    <location>
        <begin position="99"/>
        <end position="127"/>
    </location>
</feature>
<comment type="caution">
    <text evidence="2">The sequence shown here is derived from an EMBL/GenBank/DDBJ whole genome shotgun (WGS) entry which is preliminary data.</text>
</comment>
<proteinExistence type="predicted"/>
<reference evidence="2 3" key="1">
    <citation type="submission" date="2018-09" db="EMBL/GenBank/DDBJ databases">
        <title>Genomic investigation of the strawberry pathogen Phytophthora fragariae indicates pathogenicity is determined by transcriptional variation in three key races.</title>
        <authorList>
            <person name="Adams T.M."/>
            <person name="Armitage A.D."/>
            <person name="Sobczyk M.K."/>
            <person name="Bates H.J."/>
            <person name="Dunwell J.M."/>
            <person name="Nellist C.F."/>
            <person name="Harrison R.J."/>
        </authorList>
    </citation>
    <scope>NUCLEOTIDE SEQUENCE [LARGE SCALE GENOMIC DNA]</scope>
    <source>
        <strain evidence="2 3">NOV-77</strain>
    </source>
</reference>
<evidence type="ECO:0000313" key="2">
    <source>
        <dbReference type="EMBL" id="KAE9286039.1"/>
    </source>
</evidence>
<dbReference type="AlphaFoldDB" id="A0A6G0QGP9"/>
<accession>A0A6G0QGP9</accession>
<organism evidence="2 3">
    <name type="scientific">Phytophthora fragariae</name>
    <dbReference type="NCBI Taxonomy" id="53985"/>
    <lineage>
        <taxon>Eukaryota</taxon>
        <taxon>Sar</taxon>
        <taxon>Stramenopiles</taxon>
        <taxon>Oomycota</taxon>
        <taxon>Peronosporomycetes</taxon>
        <taxon>Peronosporales</taxon>
        <taxon>Peronosporaceae</taxon>
        <taxon>Phytophthora</taxon>
    </lineage>
</organism>
<sequence>MVATLTGAGEDVEPALEEPERPEQDEALEPGAVDGLDADEGDQQQEDDEEQHAAGVSIGEAGCSDEVQAIAAAVGQLATIVGGLQPGVGLVPRLDMGMLGSEQDGARTQRRWPQRRQRQRQRHRSGRALRWQRWRLQYSS</sequence>
<name>A0A6G0QGP9_9STRA</name>